<dbReference type="EMBL" id="AP012319">
    <property type="protein sequence ID" value="BAL89468.1"/>
    <property type="molecule type" value="Genomic_DNA"/>
</dbReference>
<reference evidence="2 3" key="1">
    <citation type="submission" date="2012-02" db="EMBL/GenBank/DDBJ databases">
        <title>Complete genome sequence of Actinoplanes missouriensis 431 (= NBRC 102363).</title>
        <authorList>
            <person name="Ohnishi Y."/>
            <person name="Ishikawa J."/>
            <person name="Sekine M."/>
            <person name="Hosoyama A."/>
            <person name="Harada T."/>
            <person name="Narita H."/>
            <person name="Hata T."/>
            <person name="Konno Y."/>
            <person name="Tutikane K."/>
            <person name="Fujita N."/>
            <person name="Horinouchi S."/>
            <person name="Hayakawa M."/>
        </authorList>
    </citation>
    <scope>NUCLEOTIDE SEQUENCE [LARGE SCALE GENOMIC DNA]</scope>
    <source>
        <strain evidence="3">ATCC 14538 / DSM 43046 / CBS 188.64 / JCM 3121 / NBRC 102363 / NCIMB 12654 / NRRL B-3342 / UNCC 431</strain>
    </source>
</reference>
<dbReference type="HOGENOM" id="CLU_1685623_0_0_11"/>
<dbReference type="PATRIC" id="fig|512565.3.peg.4232"/>
<protein>
    <submittedName>
        <fullName evidence="2">Uncharacterized protein</fullName>
    </submittedName>
</protein>
<proteinExistence type="predicted"/>
<dbReference type="eggNOG" id="ENOG50330KC">
    <property type="taxonomic scope" value="Bacteria"/>
</dbReference>
<accession>I0H8Y1</accession>
<dbReference type="AlphaFoldDB" id="I0H8Y1"/>
<keyword evidence="3" id="KW-1185">Reference proteome</keyword>
<dbReference type="STRING" id="512565.AMIS_42480"/>
<sequence>MSFFDDFPPPPPEPEHEEPPPPPWERPATMLGGGVAEQFLLARGDDAAVGVSGLIAYPNGFGFDLVIALRDEDRQGRVFRRGFEQDYGPEFLRLGVRFADGRVATNAGWPPEGEGAGPVLMRQSGGGGSRRYEMNHWVWPLPPPGPLMFVCSWPAHGIAEARVTVAAEPIIAAAGRAISLV</sequence>
<gene>
    <name evidence="2" type="ordered locus">AMIS_42480</name>
</gene>
<name>I0H8Y1_ACTM4</name>
<dbReference type="OrthoDB" id="5186655at2"/>
<dbReference type="Proteomes" id="UP000007882">
    <property type="component" value="Chromosome"/>
</dbReference>
<feature type="region of interest" description="Disordered" evidence="1">
    <location>
        <begin position="1"/>
        <end position="27"/>
    </location>
</feature>
<dbReference type="RefSeq" id="WP_014444362.1">
    <property type="nucleotide sequence ID" value="NC_017093.1"/>
</dbReference>
<dbReference type="KEGG" id="ams:AMIS_42480"/>
<evidence type="ECO:0000313" key="2">
    <source>
        <dbReference type="EMBL" id="BAL89468.1"/>
    </source>
</evidence>
<evidence type="ECO:0000313" key="3">
    <source>
        <dbReference type="Proteomes" id="UP000007882"/>
    </source>
</evidence>
<evidence type="ECO:0000256" key="1">
    <source>
        <dbReference type="SAM" id="MobiDB-lite"/>
    </source>
</evidence>
<organism evidence="2 3">
    <name type="scientific">Actinoplanes missouriensis (strain ATCC 14538 / DSM 43046 / CBS 188.64 / JCM 3121 / NBRC 102363 / NCIMB 12654 / NRRL B-3342 / UNCC 431)</name>
    <dbReference type="NCBI Taxonomy" id="512565"/>
    <lineage>
        <taxon>Bacteria</taxon>
        <taxon>Bacillati</taxon>
        <taxon>Actinomycetota</taxon>
        <taxon>Actinomycetes</taxon>
        <taxon>Micromonosporales</taxon>
        <taxon>Micromonosporaceae</taxon>
        <taxon>Actinoplanes</taxon>
    </lineage>
</organism>